<dbReference type="RefSeq" id="WP_146569628.1">
    <property type="nucleotide sequence ID" value="NZ_CP042306.1"/>
</dbReference>
<reference evidence="2 3" key="1">
    <citation type="submission" date="2019-07" db="EMBL/GenBank/DDBJ databases">
        <title>Full genome sequence of Sphingomonas sp. 4R-6-7(HKS19).</title>
        <authorList>
            <person name="Im W.-T."/>
        </authorList>
    </citation>
    <scope>NUCLEOTIDE SEQUENCE [LARGE SCALE GENOMIC DNA]</scope>
    <source>
        <strain evidence="2 3">HKS19</strain>
    </source>
</reference>
<keyword evidence="3" id="KW-1185">Reference proteome</keyword>
<evidence type="ECO:0000313" key="2">
    <source>
        <dbReference type="EMBL" id="QDZ06544.1"/>
    </source>
</evidence>
<dbReference type="Proteomes" id="UP000315673">
    <property type="component" value="Chromosome"/>
</dbReference>
<feature type="signal peptide" evidence="1">
    <location>
        <begin position="1"/>
        <end position="19"/>
    </location>
</feature>
<evidence type="ECO:0000313" key="3">
    <source>
        <dbReference type="Proteomes" id="UP000315673"/>
    </source>
</evidence>
<dbReference type="AlphaFoldDB" id="A0A5B8LFQ6"/>
<dbReference type="OrthoDB" id="7452412at2"/>
<feature type="chain" id="PRO_5022785595" evidence="1">
    <location>
        <begin position="20"/>
        <end position="79"/>
    </location>
</feature>
<evidence type="ECO:0000256" key="1">
    <source>
        <dbReference type="SAM" id="SignalP"/>
    </source>
</evidence>
<name>A0A5B8LFQ6_9SPHN</name>
<protein>
    <submittedName>
        <fullName evidence="2">Uncharacterized protein</fullName>
    </submittedName>
</protein>
<dbReference type="EMBL" id="CP042306">
    <property type="protein sequence ID" value="QDZ06544.1"/>
    <property type="molecule type" value="Genomic_DNA"/>
</dbReference>
<keyword evidence="1" id="KW-0732">Signal</keyword>
<gene>
    <name evidence="2" type="ORF">FPZ24_02875</name>
</gene>
<organism evidence="2 3">
    <name type="scientific">Sphingomonas panacisoli</name>
    <dbReference type="NCBI Taxonomy" id="1813879"/>
    <lineage>
        <taxon>Bacteria</taxon>
        <taxon>Pseudomonadati</taxon>
        <taxon>Pseudomonadota</taxon>
        <taxon>Alphaproteobacteria</taxon>
        <taxon>Sphingomonadales</taxon>
        <taxon>Sphingomonadaceae</taxon>
        <taxon>Sphingomonas</taxon>
    </lineage>
</organism>
<proteinExistence type="predicted"/>
<sequence>MRILIVVAVAMSFPTATLAQDAKPVDPNKKICRDLSETGSLFTKRVCNTQADWEKIDERDRKNAKAFDDYRSDNGAFRR</sequence>
<accession>A0A5B8LFQ6</accession>
<dbReference type="KEGG" id="spai:FPZ24_02875"/>